<organism evidence="7">
    <name type="scientific">Candidatus Kentrum eta</name>
    <dbReference type="NCBI Taxonomy" id="2126337"/>
    <lineage>
        <taxon>Bacteria</taxon>
        <taxon>Pseudomonadati</taxon>
        <taxon>Pseudomonadota</taxon>
        <taxon>Gammaproteobacteria</taxon>
        <taxon>Candidatus Kentrum</taxon>
    </lineage>
</organism>
<evidence type="ECO:0000313" key="6">
    <source>
        <dbReference type="EMBL" id="VFJ91523.1"/>
    </source>
</evidence>
<evidence type="ECO:0000256" key="1">
    <source>
        <dbReference type="ARBA" id="ARBA00008683"/>
    </source>
</evidence>
<keyword evidence="2" id="KW-0645">Protease</keyword>
<keyword evidence="4" id="KW-0720">Serine protease</keyword>
<dbReference type="Gene3D" id="6.20.330.10">
    <property type="match status" value="1"/>
</dbReference>
<evidence type="ECO:0000259" key="5">
    <source>
        <dbReference type="Pfam" id="PF01343"/>
    </source>
</evidence>
<dbReference type="InterPro" id="IPR029045">
    <property type="entry name" value="ClpP/crotonase-like_dom_sf"/>
</dbReference>
<dbReference type="EMBL" id="CAADFJ010000031">
    <property type="protein sequence ID" value="VFJ99393.1"/>
    <property type="molecule type" value="Genomic_DNA"/>
</dbReference>
<feature type="domain" description="Peptidase S49" evidence="5">
    <location>
        <begin position="7"/>
        <end position="111"/>
    </location>
</feature>
<reference evidence="7" key="1">
    <citation type="submission" date="2019-02" db="EMBL/GenBank/DDBJ databases">
        <authorList>
            <person name="Gruber-Vodicka R. H."/>
            <person name="Seah K. B. B."/>
        </authorList>
    </citation>
    <scope>NUCLEOTIDE SEQUENCE</scope>
    <source>
        <strain evidence="8">BECK_SA2B12</strain>
        <strain evidence="6">BECK_SA2B15</strain>
        <strain evidence="7">BECK_SA2B20</strain>
    </source>
</reference>
<dbReference type="GO" id="GO:0006508">
    <property type="term" value="P:proteolysis"/>
    <property type="evidence" value="ECO:0007669"/>
    <property type="project" value="UniProtKB-KW"/>
</dbReference>
<evidence type="ECO:0000256" key="3">
    <source>
        <dbReference type="ARBA" id="ARBA00022801"/>
    </source>
</evidence>
<dbReference type="EMBL" id="CAADFI010000031">
    <property type="protein sequence ID" value="VFJ92566.1"/>
    <property type="molecule type" value="Genomic_DNA"/>
</dbReference>
<protein>
    <submittedName>
        <fullName evidence="7">Peptidase family S49</fullName>
    </submittedName>
</protein>
<dbReference type="GO" id="GO:0008236">
    <property type="term" value="F:serine-type peptidase activity"/>
    <property type="evidence" value="ECO:0007669"/>
    <property type="project" value="UniProtKB-KW"/>
</dbReference>
<dbReference type="Pfam" id="PF01343">
    <property type="entry name" value="Peptidase_S49"/>
    <property type="match status" value="1"/>
</dbReference>
<keyword evidence="3" id="KW-0378">Hydrolase</keyword>
<dbReference type="PANTHER" id="PTHR33209:SF1">
    <property type="entry name" value="PEPTIDASE S49 DOMAIN-CONTAINING PROTEIN"/>
    <property type="match status" value="1"/>
</dbReference>
<comment type="similarity">
    <text evidence="1">Belongs to the peptidase S49 family.</text>
</comment>
<dbReference type="PANTHER" id="PTHR33209">
    <property type="entry name" value="PROTEASE 4"/>
    <property type="match status" value="1"/>
</dbReference>
<dbReference type="AlphaFoldDB" id="A0A450UJ46"/>
<evidence type="ECO:0000256" key="2">
    <source>
        <dbReference type="ARBA" id="ARBA00022670"/>
    </source>
</evidence>
<evidence type="ECO:0000313" key="7">
    <source>
        <dbReference type="EMBL" id="VFJ92566.1"/>
    </source>
</evidence>
<dbReference type="SUPFAM" id="SSF52096">
    <property type="entry name" value="ClpP/crotonase"/>
    <property type="match status" value="1"/>
</dbReference>
<evidence type="ECO:0000313" key="8">
    <source>
        <dbReference type="EMBL" id="VFJ99393.1"/>
    </source>
</evidence>
<gene>
    <name evidence="6" type="ORF">BECKH772A_GA0070896_1003220</name>
    <name evidence="7" type="ORF">BECKH772B_GA0070898_1003114</name>
    <name evidence="8" type="ORF">BECKH772C_GA0070978_1003121</name>
</gene>
<name>A0A450UJ46_9GAMM</name>
<dbReference type="InterPro" id="IPR002142">
    <property type="entry name" value="Peptidase_S49"/>
</dbReference>
<dbReference type="EMBL" id="CAADFG010000032">
    <property type="protein sequence ID" value="VFJ91523.1"/>
    <property type="molecule type" value="Genomic_DNA"/>
</dbReference>
<accession>A0A450UJ46</accession>
<sequence>MISVFLAGSIGVVWRHADLSRALDKQGISVTHIHAGDHKIDGNPAQPLPEEVRADFQAEVDALYGIFVETVAINRGVTEEAVRDTQARVYLGQDGVQTGLADRIETADRFINISCATFS</sequence>
<evidence type="ECO:0000256" key="4">
    <source>
        <dbReference type="ARBA" id="ARBA00022825"/>
    </source>
</evidence>
<proteinExistence type="inferred from homology"/>